<sequence>MTAKLGKTIMHPHSIVAEGLGFPEGPIAMDDGSVIFVEIRPGKLTRLAPNGTLSTVATPGGGPNGAAIGPDGAIYVCNNGGFEYYEQDGMVLPGNAAVDYTTGRIERIDIATGKVERLYDKTDDGLGLSGPNDIVFDAHGGFWFTDLGKHFAHHETKGGLFYGKADGSSCTCAVYGPNLNGIGLSPDGSKLYAAVTAGRVILEFDVTGPGTVAPSPLAAVPGRFVTTWGTKTFLDSLAMEANGNIAQATLIEEAGVTSVDPVTGAKEFFAFPDLLTTNIAFGGADMMDAWVCLSTTGKMAKCRWPRPGLRLNFNA</sequence>
<dbReference type="InterPro" id="IPR013658">
    <property type="entry name" value="SGL"/>
</dbReference>
<dbReference type="RefSeq" id="WP_243450702.1">
    <property type="nucleotide sequence ID" value="NZ_BMJM01000007.1"/>
</dbReference>
<organism evidence="2 3">
    <name type="scientific">Sandarakinorhabdus glacialis</name>
    <dbReference type="NCBI Taxonomy" id="1614636"/>
    <lineage>
        <taxon>Bacteria</taxon>
        <taxon>Pseudomonadati</taxon>
        <taxon>Pseudomonadota</taxon>
        <taxon>Alphaproteobacteria</taxon>
        <taxon>Sphingomonadales</taxon>
        <taxon>Sphingosinicellaceae</taxon>
        <taxon>Sandarakinorhabdus</taxon>
    </lineage>
</organism>
<name>A0A916ZWM0_9SPHN</name>
<dbReference type="InterPro" id="IPR011042">
    <property type="entry name" value="6-blade_b-propeller_TolB-like"/>
</dbReference>
<dbReference type="InterPro" id="IPR051262">
    <property type="entry name" value="SMP-30/CGR1_Lactonase"/>
</dbReference>
<proteinExistence type="predicted"/>
<feature type="domain" description="SMP-30/Gluconolactonase/LRE-like region" evidence="1">
    <location>
        <begin position="22"/>
        <end position="292"/>
    </location>
</feature>
<dbReference type="AlphaFoldDB" id="A0A916ZWM0"/>
<dbReference type="Pfam" id="PF08450">
    <property type="entry name" value="SGL"/>
    <property type="match status" value="1"/>
</dbReference>
<dbReference type="PANTHER" id="PTHR47572:SF5">
    <property type="entry name" value="BLR2277 PROTEIN"/>
    <property type="match status" value="1"/>
</dbReference>
<accession>A0A916ZWM0</accession>
<dbReference type="EMBL" id="BMJM01000007">
    <property type="protein sequence ID" value="GGE15140.1"/>
    <property type="molecule type" value="Genomic_DNA"/>
</dbReference>
<reference evidence="2" key="1">
    <citation type="journal article" date="2014" name="Int. J. Syst. Evol. Microbiol.">
        <title>Complete genome sequence of Corynebacterium casei LMG S-19264T (=DSM 44701T), isolated from a smear-ripened cheese.</title>
        <authorList>
            <consortium name="US DOE Joint Genome Institute (JGI-PGF)"/>
            <person name="Walter F."/>
            <person name="Albersmeier A."/>
            <person name="Kalinowski J."/>
            <person name="Ruckert C."/>
        </authorList>
    </citation>
    <scope>NUCLEOTIDE SEQUENCE</scope>
    <source>
        <strain evidence="2">CGMCC 1.15519</strain>
    </source>
</reference>
<dbReference type="Gene3D" id="2.120.10.30">
    <property type="entry name" value="TolB, C-terminal domain"/>
    <property type="match status" value="1"/>
</dbReference>
<comment type="caution">
    <text evidence="2">The sequence shown here is derived from an EMBL/GenBank/DDBJ whole genome shotgun (WGS) entry which is preliminary data.</text>
</comment>
<evidence type="ECO:0000313" key="2">
    <source>
        <dbReference type="EMBL" id="GGE15140.1"/>
    </source>
</evidence>
<dbReference type="PANTHER" id="PTHR47572">
    <property type="entry name" value="LIPOPROTEIN-RELATED"/>
    <property type="match status" value="1"/>
</dbReference>
<reference evidence="2" key="2">
    <citation type="submission" date="2020-09" db="EMBL/GenBank/DDBJ databases">
        <authorList>
            <person name="Sun Q."/>
            <person name="Zhou Y."/>
        </authorList>
    </citation>
    <scope>NUCLEOTIDE SEQUENCE</scope>
    <source>
        <strain evidence="2">CGMCC 1.15519</strain>
    </source>
</reference>
<evidence type="ECO:0000259" key="1">
    <source>
        <dbReference type="Pfam" id="PF08450"/>
    </source>
</evidence>
<protein>
    <submittedName>
        <fullName evidence="2">Gluconolactonase</fullName>
    </submittedName>
</protein>
<dbReference type="Proteomes" id="UP000635071">
    <property type="component" value="Unassembled WGS sequence"/>
</dbReference>
<evidence type="ECO:0000313" key="3">
    <source>
        <dbReference type="Proteomes" id="UP000635071"/>
    </source>
</evidence>
<dbReference type="SUPFAM" id="SSF63829">
    <property type="entry name" value="Calcium-dependent phosphotriesterase"/>
    <property type="match status" value="1"/>
</dbReference>
<gene>
    <name evidence="2" type="ORF">GCM10011529_21910</name>
</gene>
<keyword evidence="3" id="KW-1185">Reference proteome</keyword>